<sequence>MELTIIGCSGSFAGPDSAASCYLVSGEDEAGRTWRILLDLGSGGLGAIQRHLSLPQIDGIFISHLHPDHCIDLAGLHIAVRWDPRGWPGPPIPLWGPADTHPYLARTHGIGLEPGLTGSFGFHPWAPGEPVRLGPFTVRAFPVLHPAPEPYAIRVTHELAGRRSVLAYSGDSDACPGLVEAAREADFFLCEAAFQEGRDDAIRGVHLTGVRAGRVATEADVGHLMLTHLPVWNDPEVARAEASRTYAGPICVAEDSRTYAIPPR</sequence>
<dbReference type="InterPro" id="IPR036866">
    <property type="entry name" value="RibonucZ/Hydroxyglut_hydro"/>
</dbReference>
<evidence type="ECO:0000313" key="2">
    <source>
        <dbReference type="EMBL" id="OAX51518.1"/>
    </source>
</evidence>
<dbReference type="InterPro" id="IPR001279">
    <property type="entry name" value="Metallo-B-lactamas"/>
</dbReference>
<comment type="caution">
    <text evidence="2">The sequence shown here is derived from an EMBL/GenBank/DDBJ whole genome shotgun (WGS) entry which is preliminary data.</text>
</comment>
<keyword evidence="2" id="KW-0378">Hydrolase</keyword>
<evidence type="ECO:0000259" key="1">
    <source>
        <dbReference type="SMART" id="SM00849"/>
    </source>
</evidence>
<dbReference type="RefSeq" id="WP_064725646.1">
    <property type="nucleotide sequence ID" value="NZ_LJBJ02000017.1"/>
</dbReference>
<organism evidence="2 3">
    <name type="scientific">Rothia kristinae</name>
    <dbReference type="NCBI Taxonomy" id="37923"/>
    <lineage>
        <taxon>Bacteria</taxon>
        <taxon>Bacillati</taxon>
        <taxon>Actinomycetota</taxon>
        <taxon>Actinomycetes</taxon>
        <taxon>Micrococcales</taxon>
        <taxon>Micrococcaceae</taxon>
        <taxon>Rothia</taxon>
    </lineage>
</organism>
<dbReference type="CDD" id="cd07716">
    <property type="entry name" value="RNaseZ_short-form-like_MBL-fold"/>
    <property type="match status" value="1"/>
</dbReference>
<dbReference type="Pfam" id="PF12706">
    <property type="entry name" value="Lactamase_B_2"/>
    <property type="match status" value="1"/>
</dbReference>
<accession>A0A199NSD5</accession>
<name>A0A199NSD5_9MICC</name>
<reference evidence="2" key="1">
    <citation type="submission" date="2016-06" db="EMBL/GenBank/DDBJ databases">
        <title>Identification of putative biosynthetic pathways for the production of bioactive secondary metabolites by the marine actinomycete Kocuria kristinae RUTW2-3.</title>
        <authorList>
            <person name="Waterworth S.C."/>
            <person name="Walmsley T.A."/>
            <person name="Matongo T."/>
            <person name="Davies-Coleman M.T."/>
            <person name="Dorrington R.A."/>
        </authorList>
    </citation>
    <scope>NUCLEOTIDE SEQUENCE [LARGE SCALE GENOMIC DNA]</scope>
    <source>
        <strain evidence="2">RUTW2-3</strain>
    </source>
</reference>
<feature type="domain" description="Metallo-beta-lactamase" evidence="1">
    <location>
        <begin position="18"/>
        <end position="209"/>
    </location>
</feature>
<gene>
    <name evidence="2" type="ORF">AN277_0208480</name>
</gene>
<dbReference type="GO" id="GO:0042781">
    <property type="term" value="F:3'-tRNA processing endoribonuclease activity"/>
    <property type="evidence" value="ECO:0007669"/>
    <property type="project" value="TreeGrafter"/>
</dbReference>
<dbReference type="AlphaFoldDB" id="A0A199NSD5"/>
<keyword evidence="3" id="KW-1185">Reference proteome</keyword>
<dbReference type="EMBL" id="LJBJ02000017">
    <property type="protein sequence ID" value="OAX51518.1"/>
    <property type="molecule type" value="Genomic_DNA"/>
</dbReference>
<dbReference type="SUPFAM" id="SSF56281">
    <property type="entry name" value="Metallo-hydrolase/oxidoreductase"/>
    <property type="match status" value="1"/>
</dbReference>
<dbReference type="SMART" id="SM00849">
    <property type="entry name" value="Lactamase_B"/>
    <property type="match status" value="1"/>
</dbReference>
<proteinExistence type="predicted"/>
<protein>
    <submittedName>
        <fullName evidence="2">Metal-dependent hydrolase</fullName>
    </submittedName>
</protein>
<dbReference type="PANTHER" id="PTHR46018">
    <property type="entry name" value="ZINC PHOSPHODIESTERASE ELAC PROTEIN 1"/>
    <property type="match status" value="1"/>
</dbReference>
<evidence type="ECO:0000313" key="3">
    <source>
        <dbReference type="Proteomes" id="UP000053171"/>
    </source>
</evidence>
<dbReference type="Gene3D" id="3.60.15.10">
    <property type="entry name" value="Ribonuclease Z/Hydroxyacylglutathione hydrolase-like"/>
    <property type="match status" value="1"/>
</dbReference>
<dbReference type="PANTHER" id="PTHR46018:SF4">
    <property type="entry name" value="METALLO-HYDROLASE YHFI-RELATED"/>
    <property type="match status" value="1"/>
</dbReference>
<dbReference type="Proteomes" id="UP000053171">
    <property type="component" value="Unassembled WGS sequence"/>
</dbReference>